<dbReference type="RefSeq" id="XP_016623465.1">
    <property type="nucleotide sequence ID" value="XM_016759944.1"/>
</dbReference>
<dbReference type="GO" id="GO:0016787">
    <property type="term" value="F:hydrolase activity"/>
    <property type="evidence" value="ECO:0007669"/>
    <property type="project" value="UniProtKB-KW"/>
</dbReference>
<dbReference type="SUPFAM" id="SSF53474">
    <property type="entry name" value="alpha/beta-Hydrolases"/>
    <property type="match status" value="1"/>
</dbReference>
<dbReference type="EMBL" id="KN846982">
    <property type="protein sequence ID" value="KIW96796.1"/>
    <property type="molecule type" value="Genomic_DNA"/>
</dbReference>
<name>A0A0D2F3G1_CLAB1</name>
<dbReference type="OrthoDB" id="408631at2759"/>
<proteinExistence type="predicted"/>
<dbReference type="PANTHER" id="PTHR48081:SF8">
    <property type="entry name" value="ALPHA_BETA HYDROLASE FOLD-3 DOMAIN-CONTAINING PROTEIN-RELATED"/>
    <property type="match status" value="1"/>
</dbReference>
<dbReference type="InterPro" id="IPR050300">
    <property type="entry name" value="GDXG_lipolytic_enzyme"/>
</dbReference>
<keyword evidence="4" id="KW-1185">Reference proteome</keyword>
<organism evidence="3 4">
    <name type="scientific">Cladophialophora bantiana (strain ATCC 10958 / CBS 173.52 / CDC B-1940 / NIH 8579)</name>
    <name type="common">Xylohypha bantiana</name>
    <dbReference type="NCBI Taxonomy" id="1442370"/>
    <lineage>
        <taxon>Eukaryota</taxon>
        <taxon>Fungi</taxon>
        <taxon>Dikarya</taxon>
        <taxon>Ascomycota</taxon>
        <taxon>Pezizomycotina</taxon>
        <taxon>Eurotiomycetes</taxon>
        <taxon>Chaetothyriomycetidae</taxon>
        <taxon>Chaetothyriales</taxon>
        <taxon>Herpotrichiellaceae</taxon>
        <taxon>Cladophialophora</taxon>
    </lineage>
</organism>
<evidence type="ECO:0000313" key="4">
    <source>
        <dbReference type="Proteomes" id="UP000053789"/>
    </source>
</evidence>
<dbReference type="AlphaFoldDB" id="A0A0D2F3G1"/>
<dbReference type="VEuPathDB" id="FungiDB:Z519_02187"/>
<sequence>MADYSIYQGPVPEWEEFVRATNYVNASLEGVTPEQLREATNAARIQASRALISSLGLNDSVIWHDYSILTRDQQNIIARVYRPRHLEKPQGLPVFLHFHGGGFLYGNVESEDSSCARIVAACSTPVMVINVNYRHTPEYKHPTAHNDAWDSFEWLSENISALGGDPNRVIVGGVSAGGCLAASIALRYAEDKMKDMGQPSSSSSPYCTIQGQVLCIPWLVHPAVHPSAAATLSSFNQNQMAPVLPAAALTLFANLLGDAAKLDPYFNVALAPDETLAHSPKSAFLIAGQDLLRDEGLYFAEKLKKNGIPTKTAVFPGLPHGFRRFPELRSTARWEELIVESLEWCLCDDTTSTFRVERVEYN</sequence>
<evidence type="ECO:0000259" key="2">
    <source>
        <dbReference type="Pfam" id="PF07859"/>
    </source>
</evidence>
<evidence type="ECO:0000256" key="1">
    <source>
        <dbReference type="ARBA" id="ARBA00022801"/>
    </source>
</evidence>
<feature type="domain" description="Alpha/beta hydrolase fold-3" evidence="2">
    <location>
        <begin position="96"/>
        <end position="322"/>
    </location>
</feature>
<protein>
    <recommendedName>
        <fullName evidence="2">Alpha/beta hydrolase fold-3 domain-containing protein</fullName>
    </recommendedName>
</protein>
<dbReference type="Gene3D" id="3.40.50.1820">
    <property type="entry name" value="alpha/beta hydrolase"/>
    <property type="match status" value="1"/>
</dbReference>
<dbReference type="InterPro" id="IPR013094">
    <property type="entry name" value="AB_hydrolase_3"/>
</dbReference>
<dbReference type="GeneID" id="27695115"/>
<gene>
    <name evidence="3" type="ORF">Z519_02187</name>
</gene>
<dbReference type="InterPro" id="IPR029058">
    <property type="entry name" value="AB_hydrolase_fold"/>
</dbReference>
<keyword evidence="1" id="KW-0378">Hydrolase</keyword>
<dbReference type="PANTHER" id="PTHR48081">
    <property type="entry name" value="AB HYDROLASE SUPERFAMILY PROTEIN C4A8.06C"/>
    <property type="match status" value="1"/>
</dbReference>
<evidence type="ECO:0000313" key="3">
    <source>
        <dbReference type="EMBL" id="KIW96796.1"/>
    </source>
</evidence>
<dbReference type="Proteomes" id="UP000053789">
    <property type="component" value="Unassembled WGS sequence"/>
</dbReference>
<accession>A0A0D2F3G1</accession>
<dbReference type="Pfam" id="PF07859">
    <property type="entry name" value="Abhydrolase_3"/>
    <property type="match status" value="1"/>
</dbReference>
<reference evidence="3" key="1">
    <citation type="submission" date="2015-01" db="EMBL/GenBank/DDBJ databases">
        <title>The Genome Sequence of Cladophialophora bantiana CBS 173.52.</title>
        <authorList>
            <consortium name="The Broad Institute Genomics Platform"/>
            <person name="Cuomo C."/>
            <person name="de Hoog S."/>
            <person name="Gorbushina A."/>
            <person name="Stielow B."/>
            <person name="Teixiera M."/>
            <person name="Abouelleil A."/>
            <person name="Chapman S.B."/>
            <person name="Priest M."/>
            <person name="Young S.K."/>
            <person name="Wortman J."/>
            <person name="Nusbaum C."/>
            <person name="Birren B."/>
        </authorList>
    </citation>
    <scope>NUCLEOTIDE SEQUENCE [LARGE SCALE GENOMIC DNA]</scope>
    <source>
        <strain evidence="3">CBS 173.52</strain>
    </source>
</reference>
<dbReference type="HOGENOM" id="CLU_012494_6_3_1"/>